<keyword evidence="3" id="KW-1185">Reference proteome</keyword>
<dbReference type="InParanoid" id="K5W0F6"/>
<keyword evidence="1" id="KW-0732">Signal</keyword>
<dbReference type="GeneID" id="18917894"/>
<feature type="signal peptide" evidence="1">
    <location>
        <begin position="1"/>
        <end position="28"/>
    </location>
</feature>
<sequence>MSLRTPPILFVPFLVALCCLPFCSPTLSTESVPLTYKAVRQTSADLRAVRAFLCALFCRGATQTSILLCSVWKVRRSFRSSAQWAEQVDRILNGKSRKSRRRSENQGQWYRRAGYDDEQLALCEAGIFPGTLEDNGSPAVTFGALMRPSRRCLEAEESSASLNHFEKASNTAAGVGKRTCAAEVFLVVDVCEVSTLLNSRTFFHSTFGSIPCGVRVAGAGRISDLRKLSVSGFYSIRPSEACFLSLQ</sequence>
<dbReference type="EMBL" id="JH930475">
    <property type="protein sequence ID" value="EKM52590.1"/>
    <property type="molecule type" value="Genomic_DNA"/>
</dbReference>
<evidence type="ECO:0008006" key="4">
    <source>
        <dbReference type="Google" id="ProtNLM"/>
    </source>
</evidence>
<dbReference type="KEGG" id="pco:PHACADRAFT_261112"/>
<accession>K5W0F6</accession>
<dbReference type="Proteomes" id="UP000008370">
    <property type="component" value="Unassembled WGS sequence"/>
</dbReference>
<proteinExistence type="predicted"/>
<dbReference type="HOGENOM" id="CLU_1124882_0_0_1"/>
<reference evidence="2 3" key="1">
    <citation type="journal article" date="2012" name="BMC Genomics">
        <title>Comparative genomics of the white-rot fungi, Phanerochaete carnosa and P. chrysosporium, to elucidate the genetic basis of the distinct wood types they colonize.</title>
        <authorList>
            <person name="Suzuki H."/>
            <person name="MacDonald J."/>
            <person name="Syed K."/>
            <person name="Salamov A."/>
            <person name="Hori C."/>
            <person name="Aerts A."/>
            <person name="Henrissat B."/>
            <person name="Wiebenga A."/>
            <person name="vanKuyk P.A."/>
            <person name="Barry K."/>
            <person name="Lindquist E."/>
            <person name="LaButti K."/>
            <person name="Lapidus A."/>
            <person name="Lucas S."/>
            <person name="Coutinho P."/>
            <person name="Gong Y."/>
            <person name="Samejima M."/>
            <person name="Mahadevan R."/>
            <person name="Abou-Zaid M."/>
            <person name="de Vries R.P."/>
            <person name="Igarashi K."/>
            <person name="Yadav J.S."/>
            <person name="Grigoriev I.V."/>
            <person name="Master E.R."/>
        </authorList>
    </citation>
    <scope>NUCLEOTIDE SEQUENCE [LARGE SCALE GENOMIC DNA]</scope>
    <source>
        <strain evidence="2 3">HHB-10118-sp</strain>
    </source>
</reference>
<name>K5W0F6_PHACS</name>
<evidence type="ECO:0000256" key="1">
    <source>
        <dbReference type="SAM" id="SignalP"/>
    </source>
</evidence>
<evidence type="ECO:0000313" key="3">
    <source>
        <dbReference type="Proteomes" id="UP000008370"/>
    </source>
</evidence>
<dbReference type="AlphaFoldDB" id="K5W0F6"/>
<protein>
    <recommendedName>
        <fullName evidence="4">Transmembrane protein</fullName>
    </recommendedName>
</protein>
<organism evidence="2 3">
    <name type="scientific">Phanerochaete carnosa (strain HHB-10118-sp)</name>
    <name type="common">White-rot fungus</name>
    <name type="synonym">Peniophora carnosa</name>
    <dbReference type="NCBI Taxonomy" id="650164"/>
    <lineage>
        <taxon>Eukaryota</taxon>
        <taxon>Fungi</taxon>
        <taxon>Dikarya</taxon>
        <taxon>Basidiomycota</taxon>
        <taxon>Agaricomycotina</taxon>
        <taxon>Agaricomycetes</taxon>
        <taxon>Polyporales</taxon>
        <taxon>Phanerochaetaceae</taxon>
        <taxon>Phanerochaete</taxon>
    </lineage>
</organism>
<gene>
    <name evidence="2" type="ORF">PHACADRAFT_261112</name>
</gene>
<dbReference type="RefSeq" id="XP_007398932.1">
    <property type="nucleotide sequence ID" value="XM_007398870.1"/>
</dbReference>
<feature type="chain" id="PRO_5003890444" description="Transmembrane protein" evidence="1">
    <location>
        <begin position="29"/>
        <end position="247"/>
    </location>
</feature>
<evidence type="ECO:0000313" key="2">
    <source>
        <dbReference type="EMBL" id="EKM52590.1"/>
    </source>
</evidence>